<gene>
    <name evidence="1" type="ORF">DSO57_1011078</name>
</gene>
<evidence type="ECO:0000313" key="2">
    <source>
        <dbReference type="Proteomes" id="UP001165960"/>
    </source>
</evidence>
<protein>
    <submittedName>
        <fullName evidence="1">Uncharacterized protein</fullName>
    </submittedName>
</protein>
<organism evidence="1 2">
    <name type="scientific">Entomophthora muscae</name>
    <dbReference type="NCBI Taxonomy" id="34485"/>
    <lineage>
        <taxon>Eukaryota</taxon>
        <taxon>Fungi</taxon>
        <taxon>Fungi incertae sedis</taxon>
        <taxon>Zoopagomycota</taxon>
        <taxon>Entomophthoromycotina</taxon>
        <taxon>Entomophthoromycetes</taxon>
        <taxon>Entomophthorales</taxon>
        <taxon>Entomophthoraceae</taxon>
        <taxon>Entomophthora</taxon>
    </lineage>
</organism>
<dbReference type="EMBL" id="QTSX02005008">
    <property type="protein sequence ID" value="KAJ9062401.1"/>
    <property type="molecule type" value="Genomic_DNA"/>
</dbReference>
<sequence>MRGGYSPWWLLGPSCVAIALFIVMVYKRYYKPRAVESQEELLLMDTFNSSDVQSFDKRLRREVLDFKKTQTIQYERDISTDFFCEFFLLKVPDNASIVIGLAPESASACASTVFGPTSIAFEVTRNETPLGTVAHAPDYGIFYEQGDTIRLILTHFPKRTVSVFKNGNINCTQHFPGSEENLRSTIFATKGTKIAYNFGKPDVSLHSVKIYKDIAEPEKAALNPELDSL</sequence>
<evidence type="ECO:0000313" key="1">
    <source>
        <dbReference type="EMBL" id="KAJ9062401.1"/>
    </source>
</evidence>
<comment type="caution">
    <text evidence="1">The sequence shown here is derived from an EMBL/GenBank/DDBJ whole genome shotgun (WGS) entry which is preliminary data.</text>
</comment>
<name>A0ACC2SJ48_9FUNG</name>
<accession>A0ACC2SJ48</accession>
<dbReference type="Proteomes" id="UP001165960">
    <property type="component" value="Unassembled WGS sequence"/>
</dbReference>
<proteinExistence type="predicted"/>
<reference evidence="1" key="1">
    <citation type="submission" date="2022-04" db="EMBL/GenBank/DDBJ databases">
        <title>Genome of the entomopathogenic fungus Entomophthora muscae.</title>
        <authorList>
            <person name="Elya C."/>
            <person name="Lovett B.R."/>
            <person name="Lee E."/>
            <person name="Macias A.M."/>
            <person name="Hajek A.E."/>
            <person name="De Bivort B.L."/>
            <person name="Kasson M.T."/>
            <person name="De Fine Licht H.H."/>
            <person name="Stajich J.E."/>
        </authorList>
    </citation>
    <scope>NUCLEOTIDE SEQUENCE</scope>
    <source>
        <strain evidence="1">Berkeley</strain>
    </source>
</reference>
<keyword evidence="2" id="KW-1185">Reference proteome</keyword>